<dbReference type="InterPro" id="IPR036938">
    <property type="entry name" value="PAP2/HPO_sf"/>
</dbReference>
<evidence type="ECO:0000256" key="1">
    <source>
        <dbReference type="SAM" id="MobiDB-lite"/>
    </source>
</evidence>
<name>A0A1E7LXE2_9ACTN</name>
<evidence type="ECO:0000256" key="2">
    <source>
        <dbReference type="SAM" id="Phobius"/>
    </source>
</evidence>
<dbReference type="Proteomes" id="UP000175971">
    <property type="component" value="Unassembled WGS sequence"/>
</dbReference>
<comment type="caution">
    <text evidence="4">The sequence shown here is derived from an EMBL/GenBank/DDBJ whole genome shotgun (WGS) entry which is preliminary data.</text>
</comment>
<dbReference type="OrthoDB" id="5289372at2"/>
<dbReference type="Pfam" id="PF01569">
    <property type="entry name" value="PAP2"/>
    <property type="match status" value="1"/>
</dbReference>
<dbReference type="InterPro" id="IPR000326">
    <property type="entry name" value="PAP2/HPO"/>
</dbReference>
<feature type="compositionally biased region" description="Basic and acidic residues" evidence="1">
    <location>
        <begin position="253"/>
        <end position="262"/>
    </location>
</feature>
<feature type="transmembrane region" description="Helical" evidence="2">
    <location>
        <begin position="29"/>
        <end position="51"/>
    </location>
</feature>
<dbReference type="AlphaFoldDB" id="A0A1E7LXE2"/>
<keyword evidence="2" id="KW-0812">Transmembrane</keyword>
<dbReference type="SUPFAM" id="SSF48317">
    <property type="entry name" value="Acid phosphatase/Vanadium-dependent haloperoxidase"/>
    <property type="match status" value="1"/>
</dbReference>
<evidence type="ECO:0000259" key="3">
    <source>
        <dbReference type="SMART" id="SM00014"/>
    </source>
</evidence>
<evidence type="ECO:0000313" key="4">
    <source>
        <dbReference type="EMBL" id="OEV20788.1"/>
    </source>
</evidence>
<feature type="transmembrane region" description="Helical" evidence="2">
    <location>
        <begin position="183"/>
        <end position="204"/>
    </location>
</feature>
<accession>A0A1E7LXE2</accession>
<gene>
    <name evidence="4" type="ORF">AN221_11365</name>
</gene>
<keyword evidence="2" id="KW-0472">Membrane</keyword>
<reference evidence="4 5" key="1">
    <citation type="journal article" date="2016" name="Front. Microbiol.">
        <title>Comparative Genomics Analysis of Streptomyces Species Reveals Their Adaptation to the Marine Environment and Their Diversity at the Genomic Level.</title>
        <authorList>
            <person name="Tian X."/>
            <person name="Zhang Z."/>
            <person name="Yang T."/>
            <person name="Chen M."/>
            <person name="Li J."/>
            <person name="Chen F."/>
            <person name="Yang J."/>
            <person name="Li W."/>
            <person name="Zhang B."/>
            <person name="Zhang Z."/>
            <person name="Wu J."/>
            <person name="Zhang C."/>
            <person name="Long L."/>
            <person name="Xiao J."/>
        </authorList>
    </citation>
    <scope>NUCLEOTIDE SEQUENCE [LARGE SCALE GENOMIC DNA]</scope>
    <source>
        <strain evidence="4 5">SCSIO M10372</strain>
    </source>
</reference>
<feature type="transmembrane region" description="Helical" evidence="2">
    <location>
        <begin position="90"/>
        <end position="105"/>
    </location>
</feature>
<dbReference type="Gene3D" id="1.20.144.10">
    <property type="entry name" value="Phosphatidic acid phosphatase type 2/haloperoxidase"/>
    <property type="match status" value="1"/>
</dbReference>
<protein>
    <recommendedName>
        <fullName evidence="3">Phosphatidic acid phosphatase type 2/haloperoxidase domain-containing protein</fullName>
    </recommendedName>
</protein>
<keyword evidence="5" id="KW-1185">Reference proteome</keyword>
<dbReference type="EMBL" id="LJGZ01000021">
    <property type="protein sequence ID" value="OEV20788.1"/>
    <property type="molecule type" value="Genomic_DNA"/>
</dbReference>
<dbReference type="RefSeq" id="WP_070200852.1">
    <property type="nucleotide sequence ID" value="NZ_LJGZ01000021.1"/>
</dbReference>
<sequence>MSGTNYSAPEPVQDQRADRAVKDWLAAPLARAAVLQALAAAAVIALVTSGWQPLLRLDQDVAARLHALALEHPGWTHAHRILTDWVVDPWTMRLLLTVTVFGLWWQRRRLLALCLALTSIAETALRALLRWAIGRERPHWQDPVDTADFAALPSGHAMTTAATCVLLLGLARQIPLRPWLWHTARVAAILIIAVACFTRIFLGVHWLTDTLAGVLLGSALATAAFATWHSLTGPDRAARTAKPALPRQHRGQHREATSDTDN</sequence>
<keyword evidence="2" id="KW-1133">Transmembrane helix</keyword>
<dbReference type="SMART" id="SM00014">
    <property type="entry name" value="acidPPc"/>
    <property type="match status" value="1"/>
</dbReference>
<evidence type="ECO:0000313" key="5">
    <source>
        <dbReference type="Proteomes" id="UP000175971"/>
    </source>
</evidence>
<feature type="transmembrane region" description="Helical" evidence="2">
    <location>
        <begin position="110"/>
        <end position="129"/>
    </location>
</feature>
<feature type="domain" description="Phosphatidic acid phosphatase type 2/haloperoxidase" evidence="3">
    <location>
        <begin position="111"/>
        <end position="225"/>
    </location>
</feature>
<feature type="transmembrane region" description="Helical" evidence="2">
    <location>
        <begin position="149"/>
        <end position="171"/>
    </location>
</feature>
<feature type="transmembrane region" description="Helical" evidence="2">
    <location>
        <begin position="210"/>
        <end position="231"/>
    </location>
</feature>
<dbReference type="PANTHER" id="PTHR14969">
    <property type="entry name" value="SPHINGOSINE-1-PHOSPHATE PHOSPHOHYDROLASE"/>
    <property type="match status" value="1"/>
</dbReference>
<proteinExistence type="predicted"/>
<feature type="region of interest" description="Disordered" evidence="1">
    <location>
        <begin position="237"/>
        <end position="262"/>
    </location>
</feature>
<organism evidence="4 5">
    <name type="scientific">Streptomyces nanshensis</name>
    <dbReference type="NCBI Taxonomy" id="518642"/>
    <lineage>
        <taxon>Bacteria</taxon>
        <taxon>Bacillati</taxon>
        <taxon>Actinomycetota</taxon>
        <taxon>Actinomycetes</taxon>
        <taxon>Kitasatosporales</taxon>
        <taxon>Streptomycetaceae</taxon>
        <taxon>Streptomyces</taxon>
    </lineage>
</organism>
<dbReference type="PANTHER" id="PTHR14969:SF13">
    <property type="entry name" value="AT30094P"/>
    <property type="match status" value="1"/>
</dbReference>